<feature type="domain" description="N-acetyltransferase" evidence="5">
    <location>
        <begin position="5"/>
        <end position="156"/>
    </location>
</feature>
<dbReference type="Gene3D" id="3.40.630.30">
    <property type="match status" value="2"/>
</dbReference>
<dbReference type="Pfam" id="PF17668">
    <property type="entry name" value="Acetyltransf_17"/>
    <property type="match status" value="1"/>
</dbReference>
<protein>
    <submittedName>
        <fullName evidence="6">GNAT family N-acetyltransferase</fullName>
    </submittedName>
</protein>
<comment type="caution">
    <text evidence="4">Lacks conserved residue(s) required for the propagation of feature annotation.</text>
</comment>
<dbReference type="SUPFAM" id="SSF55718">
    <property type="entry name" value="SCP-like"/>
    <property type="match status" value="1"/>
</dbReference>
<dbReference type="InterPro" id="IPR036527">
    <property type="entry name" value="SCP2_sterol-bd_dom_sf"/>
</dbReference>
<name>A0ABU2MP14_9ACTN</name>
<evidence type="ECO:0000256" key="3">
    <source>
        <dbReference type="ARBA" id="ARBA00023315"/>
    </source>
</evidence>
<comment type="subunit">
    <text evidence="4">Homohexamer; trimer of dimers.</text>
</comment>
<dbReference type="PANTHER" id="PTHR37817">
    <property type="entry name" value="N-ACETYLTRANSFERASE EIS"/>
    <property type="match status" value="1"/>
</dbReference>
<dbReference type="InterPro" id="IPR022902">
    <property type="entry name" value="NAcTrfase_Eis"/>
</dbReference>
<dbReference type="RefSeq" id="WP_311704496.1">
    <property type="nucleotide sequence ID" value="NZ_JAVREL010000005.1"/>
</dbReference>
<organism evidence="6 7">
    <name type="scientific">Streptomyces litchfieldiae</name>
    <dbReference type="NCBI Taxonomy" id="3075543"/>
    <lineage>
        <taxon>Bacteria</taxon>
        <taxon>Bacillati</taxon>
        <taxon>Actinomycetota</taxon>
        <taxon>Actinomycetes</taxon>
        <taxon>Kitasatosporales</taxon>
        <taxon>Streptomycetaceae</taxon>
        <taxon>Streptomyces</taxon>
    </lineage>
</organism>
<comment type="similarity">
    <text evidence="1 4">Belongs to the acetyltransferase Eis family.</text>
</comment>
<proteinExistence type="inferred from homology"/>
<dbReference type="HAMAP" id="MF_01812">
    <property type="entry name" value="Eis"/>
    <property type="match status" value="1"/>
</dbReference>
<dbReference type="InterPro" id="IPR025559">
    <property type="entry name" value="Eis_dom"/>
</dbReference>
<dbReference type="PANTHER" id="PTHR37817:SF1">
    <property type="entry name" value="N-ACETYLTRANSFERASE EIS"/>
    <property type="match status" value="1"/>
</dbReference>
<keyword evidence="3 4" id="KW-0012">Acyltransferase</keyword>
<feature type="binding site" evidence="4">
    <location>
        <begin position="93"/>
        <end position="98"/>
    </location>
    <ligand>
        <name>acetyl-CoA</name>
        <dbReference type="ChEBI" id="CHEBI:57288"/>
    </ligand>
</feature>
<keyword evidence="2 4" id="KW-0808">Transferase</keyword>
<dbReference type="Gene3D" id="3.30.1050.10">
    <property type="entry name" value="SCP2 sterol-binding domain"/>
    <property type="match status" value="1"/>
</dbReference>
<accession>A0ABU2MP14</accession>
<evidence type="ECO:0000256" key="4">
    <source>
        <dbReference type="HAMAP-Rule" id="MF_01812"/>
    </source>
</evidence>
<feature type="binding site" evidence="4">
    <location>
        <begin position="85"/>
        <end position="87"/>
    </location>
    <ligand>
        <name>acetyl-CoA</name>
        <dbReference type="ChEBI" id="CHEBI:57288"/>
    </ligand>
</feature>
<sequence length="415" mass="45525">MALQTRFVADSPSDTDAWIRAAFTGFLNPPAIPQESLDQRRARQDFSRARGTFDGDRCVATFRSFDQRLTVVGGGTIAANAISGVTVTATHRRRGLLSRMMRDDLAEARERGDVAATLIAAEYPIYGRFGFGPATSFVDWKVNGLRTGLDPRWSLPESEGSLAFVDGAEVRKVGPDLHERFRLGQPGAIDRKALFWERETGEVRFAPDPWEEPFHVLHRDAAGVPQGLVTFTTNDDWEAGMPNNTATVRDLFATSPDAERALWRFLLSVDWVSTVSAVCAAPDSVLPSMLPNRRAAAVARSADFLWLRPLDLPKLLGARTYATEGELVLDVRDPLGLTQGRYLLSAAREGGEARPTTREPDLTLGTGALGQLYLGEVTAARLLASGELSEDSERAAARADLLFHTGRRPWCPDIF</sequence>
<dbReference type="InterPro" id="IPR051554">
    <property type="entry name" value="Acetyltransferase_Eis"/>
</dbReference>
<evidence type="ECO:0000259" key="5">
    <source>
        <dbReference type="PROSITE" id="PS51186"/>
    </source>
</evidence>
<dbReference type="Proteomes" id="UP001183246">
    <property type="component" value="Unassembled WGS sequence"/>
</dbReference>
<reference evidence="7" key="1">
    <citation type="submission" date="2023-07" db="EMBL/GenBank/DDBJ databases">
        <title>30 novel species of actinomycetes from the DSMZ collection.</title>
        <authorList>
            <person name="Nouioui I."/>
        </authorList>
    </citation>
    <scope>NUCLEOTIDE SEQUENCE [LARGE SCALE GENOMIC DNA]</scope>
    <source>
        <strain evidence="7">DSM 44938</strain>
    </source>
</reference>
<dbReference type="NCBIfam" id="NF002367">
    <property type="entry name" value="PRK01346.1-4"/>
    <property type="match status" value="1"/>
</dbReference>
<dbReference type="EMBL" id="JAVREL010000005">
    <property type="protein sequence ID" value="MDT0343372.1"/>
    <property type="molecule type" value="Genomic_DNA"/>
</dbReference>
<gene>
    <name evidence="6" type="ORF">RM590_12210</name>
</gene>
<dbReference type="InterPro" id="IPR000182">
    <property type="entry name" value="GNAT_dom"/>
</dbReference>
<dbReference type="Pfam" id="PF13530">
    <property type="entry name" value="SCP2_2"/>
    <property type="match status" value="1"/>
</dbReference>
<evidence type="ECO:0000313" key="6">
    <source>
        <dbReference type="EMBL" id="MDT0343372.1"/>
    </source>
</evidence>
<evidence type="ECO:0000256" key="2">
    <source>
        <dbReference type="ARBA" id="ARBA00022679"/>
    </source>
</evidence>
<dbReference type="InterPro" id="IPR016181">
    <property type="entry name" value="Acyl_CoA_acyltransferase"/>
</dbReference>
<keyword evidence="7" id="KW-1185">Reference proteome</keyword>
<evidence type="ECO:0000256" key="1">
    <source>
        <dbReference type="ARBA" id="ARBA00009213"/>
    </source>
</evidence>
<dbReference type="SUPFAM" id="SSF55729">
    <property type="entry name" value="Acyl-CoA N-acyltransferases (Nat)"/>
    <property type="match status" value="1"/>
</dbReference>
<dbReference type="Pfam" id="PF13527">
    <property type="entry name" value="Acetyltransf_9"/>
    <property type="match status" value="1"/>
</dbReference>
<dbReference type="InterPro" id="IPR041380">
    <property type="entry name" value="Acetyltransf_17"/>
</dbReference>
<feature type="active site" description="Proton acceptor; via carboxylate" evidence="4">
    <location>
        <position position="415"/>
    </location>
</feature>
<evidence type="ECO:0000313" key="7">
    <source>
        <dbReference type="Proteomes" id="UP001183246"/>
    </source>
</evidence>
<feature type="active site" description="Proton donor" evidence="4">
    <location>
        <position position="126"/>
    </location>
</feature>
<dbReference type="PROSITE" id="PS51186">
    <property type="entry name" value="GNAT"/>
    <property type="match status" value="1"/>
</dbReference>
<comment type="caution">
    <text evidence="6">The sequence shown here is derived from an EMBL/GenBank/DDBJ whole genome shotgun (WGS) entry which is preliminary data.</text>
</comment>